<gene>
    <name evidence="9" type="ORF">CLAFUR5_04065</name>
</gene>
<evidence type="ECO:0000256" key="2">
    <source>
        <dbReference type="ARBA" id="ARBA00010992"/>
    </source>
</evidence>
<dbReference type="Pfam" id="PF00083">
    <property type="entry name" value="Sugar_tr"/>
    <property type="match status" value="1"/>
</dbReference>
<evidence type="ECO:0000256" key="1">
    <source>
        <dbReference type="ARBA" id="ARBA00004141"/>
    </source>
</evidence>
<dbReference type="PROSITE" id="PS00216">
    <property type="entry name" value="SUGAR_TRANSPORT_1"/>
    <property type="match status" value="1"/>
</dbReference>
<dbReference type="OrthoDB" id="6612291at2759"/>
<reference evidence="9" key="2">
    <citation type="journal article" date="2022" name="Microb. Genom.">
        <title>A chromosome-scale genome assembly of the tomato pathogen Cladosporium fulvum reveals a compartmentalized genome architecture and the presence of a dispensable chromosome.</title>
        <authorList>
            <person name="Zaccaron A.Z."/>
            <person name="Chen L.H."/>
            <person name="Samaras A."/>
            <person name="Stergiopoulos I."/>
        </authorList>
    </citation>
    <scope>NUCLEOTIDE SEQUENCE</scope>
    <source>
        <strain evidence="9">Race5_Kim</strain>
    </source>
</reference>
<feature type="domain" description="Major facilitator superfamily (MFS) profile" evidence="8">
    <location>
        <begin position="12"/>
        <end position="229"/>
    </location>
</feature>
<dbReference type="GO" id="GO:0016020">
    <property type="term" value="C:membrane"/>
    <property type="evidence" value="ECO:0007669"/>
    <property type="project" value="UniProtKB-SubCell"/>
</dbReference>
<dbReference type="InterPro" id="IPR036259">
    <property type="entry name" value="MFS_trans_sf"/>
</dbReference>
<dbReference type="Proteomes" id="UP000756132">
    <property type="component" value="Chromosome 4"/>
</dbReference>
<dbReference type="PROSITE" id="PS00217">
    <property type="entry name" value="SUGAR_TRANSPORT_2"/>
    <property type="match status" value="1"/>
</dbReference>
<evidence type="ECO:0000313" key="10">
    <source>
        <dbReference type="Proteomes" id="UP000756132"/>
    </source>
</evidence>
<dbReference type="InterPro" id="IPR020846">
    <property type="entry name" value="MFS_dom"/>
</dbReference>
<dbReference type="EMBL" id="CP090166">
    <property type="protein sequence ID" value="UJO15990.1"/>
    <property type="molecule type" value="Genomic_DNA"/>
</dbReference>
<evidence type="ECO:0000256" key="7">
    <source>
        <dbReference type="SAM" id="Phobius"/>
    </source>
</evidence>
<dbReference type="SUPFAM" id="SSF103473">
    <property type="entry name" value="MFS general substrate transporter"/>
    <property type="match status" value="1"/>
</dbReference>
<evidence type="ECO:0000313" key="9">
    <source>
        <dbReference type="EMBL" id="UJO15990.1"/>
    </source>
</evidence>
<dbReference type="AlphaFoldDB" id="A0A9Q8P7C1"/>
<accession>A0A9Q8P7C1</accession>
<keyword evidence="5 7" id="KW-1133">Transmembrane helix</keyword>
<dbReference type="InterPro" id="IPR005828">
    <property type="entry name" value="MFS_sugar_transport-like"/>
</dbReference>
<evidence type="ECO:0000256" key="6">
    <source>
        <dbReference type="ARBA" id="ARBA00023136"/>
    </source>
</evidence>
<dbReference type="KEGG" id="ffu:CLAFUR5_04065"/>
<feature type="transmembrane region" description="Helical" evidence="7">
    <location>
        <begin position="101"/>
        <end position="125"/>
    </location>
</feature>
<evidence type="ECO:0000256" key="3">
    <source>
        <dbReference type="ARBA" id="ARBA00022448"/>
    </source>
</evidence>
<dbReference type="GO" id="GO:0005351">
    <property type="term" value="F:carbohydrate:proton symporter activity"/>
    <property type="evidence" value="ECO:0007669"/>
    <property type="project" value="TreeGrafter"/>
</dbReference>
<dbReference type="PANTHER" id="PTHR48022">
    <property type="entry name" value="PLASTIDIC GLUCOSE TRANSPORTER 4"/>
    <property type="match status" value="1"/>
</dbReference>
<dbReference type="PRINTS" id="PR00171">
    <property type="entry name" value="SUGRTRNSPORT"/>
</dbReference>
<feature type="transmembrane region" description="Helical" evidence="7">
    <location>
        <begin position="50"/>
        <end position="71"/>
    </location>
</feature>
<feature type="transmembrane region" description="Helical" evidence="7">
    <location>
        <begin position="170"/>
        <end position="192"/>
    </location>
</feature>
<dbReference type="PROSITE" id="PS50850">
    <property type="entry name" value="MFS"/>
    <property type="match status" value="1"/>
</dbReference>
<dbReference type="OMA" id="HITRCIA"/>
<organism evidence="9 10">
    <name type="scientific">Passalora fulva</name>
    <name type="common">Tomato leaf mold</name>
    <name type="synonym">Cladosporium fulvum</name>
    <dbReference type="NCBI Taxonomy" id="5499"/>
    <lineage>
        <taxon>Eukaryota</taxon>
        <taxon>Fungi</taxon>
        <taxon>Dikarya</taxon>
        <taxon>Ascomycota</taxon>
        <taxon>Pezizomycotina</taxon>
        <taxon>Dothideomycetes</taxon>
        <taxon>Dothideomycetidae</taxon>
        <taxon>Mycosphaerellales</taxon>
        <taxon>Mycosphaerellaceae</taxon>
        <taxon>Fulvia</taxon>
    </lineage>
</organism>
<protein>
    <submittedName>
        <fullName evidence="9">Low glucose sensor SNF3</fullName>
    </submittedName>
</protein>
<keyword evidence="4 7" id="KW-0812">Transmembrane</keyword>
<comment type="subcellular location">
    <subcellularLocation>
        <location evidence="1">Membrane</location>
        <topology evidence="1">Multi-pass membrane protein</topology>
    </subcellularLocation>
</comment>
<keyword evidence="10" id="KW-1185">Reference proteome</keyword>
<evidence type="ECO:0000256" key="5">
    <source>
        <dbReference type="ARBA" id="ARBA00022989"/>
    </source>
</evidence>
<dbReference type="Gene3D" id="1.20.1250.20">
    <property type="entry name" value="MFS general substrate transporter like domains"/>
    <property type="match status" value="1"/>
</dbReference>
<dbReference type="RefSeq" id="XP_047760356.1">
    <property type="nucleotide sequence ID" value="XM_047903213.1"/>
</dbReference>
<dbReference type="InterPro" id="IPR050360">
    <property type="entry name" value="MFS_Sugar_Transporters"/>
</dbReference>
<feature type="transmembrane region" description="Helical" evidence="7">
    <location>
        <begin position="6"/>
        <end position="29"/>
    </location>
</feature>
<proteinExistence type="inferred from homology"/>
<dbReference type="PANTHER" id="PTHR48022:SF37">
    <property type="entry name" value="MAJOR FACILITATOR SUPERFAMILY (MFS) PROFILE DOMAIN-CONTAINING PROTEIN-RELATED"/>
    <property type="match status" value="1"/>
</dbReference>
<dbReference type="InterPro" id="IPR003663">
    <property type="entry name" value="Sugar/inositol_transpt"/>
</dbReference>
<sequence>MALPPKVYQVLVGVFAALGSFLYGYDLTIVAEVISSGSFLREFNPSTAELSLVASMLTAGAFFGASIAGLISDRFGRRWTIAVGGLDFCLGDGLQTGAESYAMVIAGRLIAGLAIGVLVMVVPIYQAELVHPDIRGFVTGLVQFMLGVGGIVSSWLSYGTYVSFSDDRQWRIPFGVQMVPAVIIATMIFLFLESPRYLISQGKTEEGLRTLVRLHANGDLKRSLGIGRV</sequence>
<feature type="transmembrane region" description="Helical" evidence="7">
    <location>
        <begin position="137"/>
        <end position="158"/>
    </location>
</feature>
<evidence type="ECO:0000256" key="4">
    <source>
        <dbReference type="ARBA" id="ARBA00022692"/>
    </source>
</evidence>
<comment type="similarity">
    <text evidence="2">Belongs to the major facilitator superfamily. Sugar transporter (TC 2.A.1.1) family.</text>
</comment>
<name>A0A9Q8P7C1_PASFU</name>
<keyword evidence="3" id="KW-0813">Transport</keyword>
<dbReference type="GeneID" id="71983943"/>
<keyword evidence="6 7" id="KW-0472">Membrane</keyword>
<dbReference type="InterPro" id="IPR005829">
    <property type="entry name" value="Sugar_transporter_CS"/>
</dbReference>
<evidence type="ECO:0000259" key="8">
    <source>
        <dbReference type="PROSITE" id="PS50850"/>
    </source>
</evidence>
<reference evidence="9" key="1">
    <citation type="submission" date="2021-12" db="EMBL/GenBank/DDBJ databases">
        <authorList>
            <person name="Zaccaron A."/>
            <person name="Stergiopoulos I."/>
        </authorList>
    </citation>
    <scope>NUCLEOTIDE SEQUENCE</scope>
    <source>
        <strain evidence="9">Race5_Kim</strain>
    </source>
</reference>